<sequence>TGNVSESEIVSPGIQISEKSDTSENVRKILHLKDWGQRKIILRRPPGFNFSSIGYNRNNSIILTTITDNSDRRDRSEAHPN</sequence>
<dbReference type="Proteomes" id="UP000789901">
    <property type="component" value="Unassembled WGS sequence"/>
</dbReference>
<proteinExistence type="predicted"/>
<evidence type="ECO:0000313" key="2">
    <source>
        <dbReference type="Proteomes" id="UP000789901"/>
    </source>
</evidence>
<dbReference type="EMBL" id="CAJVQB010002119">
    <property type="protein sequence ID" value="CAG8562733.1"/>
    <property type="molecule type" value="Genomic_DNA"/>
</dbReference>
<evidence type="ECO:0000313" key="1">
    <source>
        <dbReference type="EMBL" id="CAG8562733.1"/>
    </source>
</evidence>
<accession>A0ABN7UEW3</accession>
<comment type="caution">
    <text evidence="1">The sequence shown here is derived from an EMBL/GenBank/DDBJ whole genome shotgun (WGS) entry which is preliminary data.</text>
</comment>
<name>A0ABN7UEW3_GIGMA</name>
<keyword evidence="2" id="KW-1185">Reference proteome</keyword>
<reference evidence="1 2" key="1">
    <citation type="submission" date="2021-06" db="EMBL/GenBank/DDBJ databases">
        <authorList>
            <person name="Kallberg Y."/>
            <person name="Tangrot J."/>
            <person name="Rosling A."/>
        </authorList>
    </citation>
    <scope>NUCLEOTIDE SEQUENCE [LARGE SCALE GENOMIC DNA]</scope>
    <source>
        <strain evidence="1 2">120-4 pot B 10/14</strain>
    </source>
</reference>
<gene>
    <name evidence="1" type="ORF">GMARGA_LOCUS5097</name>
</gene>
<protein>
    <submittedName>
        <fullName evidence="1">19581_t:CDS:1</fullName>
    </submittedName>
</protein>
<organism evidence="1 2">
    <name type="scientific">Gigaspora margarita</name>
    <dbReference type="NCBI Taxonomy" id="4874"/>
    <lineage>
        <taxon>Eukaryota</taxon>
        <taxon>Fungi</taxon>
        <taxon>Fungi incertae sedis</taxon>
        <taxon>Mucoromycota</taxon>
        <taxon>Glomeromycotina</taxon>
        <taxon>Glomeromycetes</taxon>
        <taxon>Diversisporales</taxon>
        <taxon>Gigasporaceae</taxon>
        <taxon>Gigaspora</taxon>
    </lineage>
</organism>
<feature type="non-terminal residue" evidence="1">
    <location>
        <position position="1"/>
    </location>
</feature>